<protein>
    <submittedName>
        <fullName evidence="1">Uncharacterized protein</fullName>
    </submittedName>
</protein>
<gene>
    <name evidence="1" type="ORF">FA09DRAFT_310859</name>
</gene>
<dbReference type="EMBL" id="KZ819300">
    <property type="protein sequence ID" value="PWN96157.1"/>
    <property type="molecule type" value="Genomic_DNA"/>
</dbReference>
<sequence length="168" mass="17758">MACVLVADGACLTLACSCRLRGSGWSSAAVAFACSSCRSVVQQPLLFGAAAAAHSASANVWSAAAVALECNGCRSGAQWLSLSCSPSPPFLWHGPSQLPRLPHHLVRSLGAGTYCFLHVVNVAAESVRARSGAMVLDCVRQPSCHRSTVTRPLVSARLVGYQHRRWVR</sequence>
<organism evidence="1 2">
    <name type="scientific">Tilletiopsis washingtonensis</name>
    <dbReference type="NCBI Taxonomy" id="58919"/>
    <lineage>
        <taxon>Eukaryota</taxon>
        <taxon>Fungi</taxon>
        <taxon>Dikarya</taxon>
        <taxon>Basidiomycota</taxon>
        <taxon>Ustilaginomycotina</taxon>
        <taxon>Exobasidiomycetes</taxon>
        <taxon>Entylomatales</taxon>
        <taxon>Entylomatales incertae sedis</taxon>
        <taxon>Tilletiopsis</taxon>
    </lineage>
</organism>
<accession>A0A316Z2Y6</accession>
<reference evidence="1 2" key="1">
    <citation type="journal article" date="2018" name="Mol. Biol. Evol.">
        <title>Broad Genomic Sampling Reveals a Smut Pathogenic Ancestry of the Fungal Clade Ustilaginomycotina.</title>
        <authorList>
            <person name="Kijpornyongpan T."/>
            <person name="Mondo S.J."/>
            <person name="Barry K."/>
            <person name="Sandor L."/>
            <person name="Lee J."/>
            <person name="Lipzen A."/>
            <person name="Pangilinan J."/>
            <person name="LaButti K."/>
            <person name="Hainaut M."/>
            <person name="Henrissat B."/>
            <person name="Grigoriev I.V."/>
            <person name="Spatafora J.W."/>
            <person name="Aime M.C."/>
        </authorList>
    </citation>
    <scope>NUCLEOTIDE SEQUENCE [LARGE SCALE GENOMIC DNA]</scope>
    <source>
        <strain evidence="1 2">MCA 4186</strain>
    </source>
</reference>
<evidence type="ECO:0000313" key="1">
    <source>
        <dbReference type="EMBL" id="PWN96157.1"/>
    </source>
</evidence>
<proteinExistence type="predicted"/>
<name>A0A316Z2Y6_9BASI</name>
<dbReference type="AlphaFoldDB" id="A0A316Z2Y6"/>
<dbReference type="Proteomes" id="UP000245946">
    <property type="component" value="Unassembled WGS sequence"/>
</dbReference>
<keyword evidence="2" id="KW-1185">Reference proteome</keyword>
<dbReference type="GeneID" id="37268194"/>
<evidence type="ECO:0000313" key="2">
    <source>
        <dbReference type="Proteomes" id="UP000245946"/>
    </source>
</evidence>
<dbReference type="RefSeq" id="XP_025596436.1">
    <property type="nucleotide sequence ID" value="XM_025740648.1"/>
</dbReference>